<evidence type="ECO:0008006" key="5">
    <source>
        <dbReference type="Google" id="ProtNLM"/>
    </source>
</evidence>
<comment type="caution">
    <text evidence="3">The sequence shown here is derived from an EMBL/GenBank/DDBJ whole genome shotgun (WGS) entry which is preliminary data.</text>
</comment>
<feature type="region of interest" description="Disordered" evidence="1">
    <location>
        <begin position="20"/>
        <end position="41"/>
    </location>
</feature>
<dbReference type="Proteomes" id="UP000638560">
    <property type="component" value="Unassembled WGS sequence"/>
</dbReference>
<feature type="compositionally biased region" description="Low complexity" evidence="1">
    <location>
        <begin position="20"/>
        <end position="30"/>
    </location>
</feature>
<dbReference type="EMBL" id="JADPUN010000169">
    <property type="protein sequence ID" value="MBF9130801.1"/>
    <property type="molecule type" value="Genomic_DNA"/>
</dbReference>
<evidence type="ECO:0000256" key="1">
    <source>
        <dbReference type="SAM" id="MobiDB-lite"/>
    </source>
</evidence>
<sequence length="125" mass="11929">MRFVTALVLMALLLGGGAARTGLPGTPGAAESRPDAVAAAGTSSTVDVSIVEVEAPTGDPTAVAAEVPTDDAGDLTADAGVPARLDARAAGDAGVSAVRPGTGAGSRPAGDAYPRVIGSRAPPLG</sequence>
<keyword evidence="4" id="KW-1185">Reference proteome</keyword>
<protein>
    <recommendedName>
        <fullName evidence="5">Secreted protein</fullName>
    </recommendedName>
</protein>
<proteinExistence type="predicted"/>
<accession>A0ABS0GXJ4</accession>
<evidence type="ECO:0000256" key="2">
    <source>
        <dbReference type="SAM" id="SignalP"/>
    </source>
</evidence>
<evidence type="ECO:0000313" key="3">
    <source>
        <dbReference type="EMBL" id="MBF9130801.1"/>
    </source>
</evidence>
<evidence type="ECO:0000313" key="4">
    <source>
        <dbReference type="Proteomes" id="UP000638560"/>
    </source>
</evidence>
<keyword evidence="2" id="KW-0732">Signal</keyword>
<dbReference type="RefSeq" id="WP_196202368.1">
    <property type="nucleotide sequence ID" value="NZ_JADPUN010000169.1"/>
</dbReference>
<name>A0ABS0GXJ4_9ACTN</name>
<feature type="chain" id="PRO_5046620037" description="Secreted protein" evidence="2">
    <location>
        <begin position="22"/>
        <end position="125"/>
    </location>
</feature>
<gene>
    <name evidence="3" type="ORF">I0C86_17810</name>
</gene>
<feature type="signal peptide" evidence="2">
    <location>
        <begin position="1"/>
        <end position="21"/>
    </location>
</feature>
<organism evidence="3 4">
    <name type="scientific">Plantactinospora alkalitolerans</name>
    <dbReference type="NCBI Taxonomy" id="2789879"/>
    <lineage>
        <taxon>Bacteria</taxon>
        <taxon>Bacillati</taxon>
        <taxon>Actinomycetota</taxon>
        <taxon>Actinomycetes</taxon>
        <taxon>Micromonosporales</taxon>
        <taxon>Micromonosporaceae</taxon>
        <taxon>Plantactinospora</taxon>
    </lineage>
</organism>
<reference evidence="3 4" key="1">
    <citation type="submission" date="2020-11" db="EMBL/GenBank/DDBJ databases">
        <title>A novel isolate from a Black sea contaminated sediment with potential to produce alkanes: Plantactinospora alkalitolerans sp. nov.</title>
        <authorList>
            <person name="Carro L."/>
            <person name="Veyisoglu A."/>
            <person name="Guven K."/>
            <person name="Schumann P."/>
            <person name="Klenk H.-P."/>
            <person name="Sahin N."/>
        </authorList>
    </citation>
    <scope>NUCLEOTIDE SEQUENCE [LARGE SCALE GENOMIC DNA]</scope>
    <source>
        <strain evidence="3 4">S1510</strain>
    </source>
</reference>
<feature type="region of interest" description="Disordered" evidence="1">
    <location>
        <begin position="91"/>
        <end position="125"/>
    </location>
</feature>